<keyword evidence="6 9" id="KW-1133">Transmembrane helix</keyword>
<protein>
    <submittedName>
        <fullName evidence="11">Phospholipid carrier-dependent glycosyltransferase</fullName>
    </submittedName>
</protein>
<dbReference type="InterPro" id="IPR003342">
    <property type="entry name" value="ArnT-like_N"/>
</dbReference>
<comment type="subcellular location">
    <subcellularLocation>
        <location evidence="1">Cell membrane</location>
        <topology evidence="1">Multi-pass membrane protein</topology>
    </subcellularLocation>
</comment>
<proteinExistence type="predicted"/>
<keyword evidence="2" id="KW-1003">Cell membrane</keyword>
<evidence type="ECO:0000256" key="2">
    <source>
        <dbReference type="ARBA" id="ARBA00022475"/>
    </source>
</evidence>
<keyword evidence="4 11" id="KW-0808">Transferase</keyword>
<evidence type="ECO:0000313" key="11">
    <source>
        <dbReference type="EMBL" id="ONF44302.1"/>
    </source>
</evidence>
<evidence type="ECO:0000256" key="6">
    <source>
        <dbReference type="ARBA" id="ARBA00022989"/>
    </source>
</evidence>
<feature type="transmembrane region" description="Helical" evidence="9">
    <location>
        <begin position="83"/>
        <end position="101"/>
    </location>
</feature>
<dbReference type="RefSeq" id="WP_076723316.1">
    <property type="nucleotide sequence ID" value="NZ_MSCW01000004.1"/>
</dbReference>
<keyword evidence="5 9" id="KW-0812">Transmembrane</keyword>
<dbReference type="Proteomes" id="UP000189339">
    <property type="component" value="Unassembled WGS sequence"/>
</dbReference>
<dbReference type="GO" id="GO:0000030">
    <property type="term" value="F:mannosyltransferase activity"/>
    <property type="evidence" value="ECO:0007669"/>
    <property type="project" value="InterPro"/>
</dbReference>
<dbReference type="GO" id="GO:0005886">
    <property type="term" value="C:plasma membrane"/>
    <property type="evidence" value="ECO:0007669"/>
    <property type="project" value="UniProtKB-SubCell"/>
</dbReference>
<comment type="caution">
    <text evidence="11">The sequence shown here is derived from an EMBL/GenBank/DDBJ whole genome shotgun (WGS) entry which is preliminary data.</text>
</comment>
<dbReference type="InterPro" id="IPR050297">
    <property type="entry name" value="LipidA_mod_glycosyltrf_83"/>
</dbReference>
<evidence type="ECO:0000256" key="7">
    <source>
        <dbReference type="ARBA" id="ARBA00023136"/>
    </source>
</evidence>
<feature type="transmembrane region" description="Helical" evidence="9">
    <location>
        <begin position="304"/>
        <end position="323"/>
    </location>
</feature>
<feature type="transmembrane region" description="Helical" evidence="9">
    <location>
        <begin position="329"/>
        <end position="346"/>
    </location>
</feature>
<evidence type="ECO:0000256" key="4">
    <source>
        <dbReference type="ARBA" id="ARBA00022679"/>
    </source>
</evidence>
<dbReference type="AlphaFoldDB" id="A0A1V2DUH1"/>
<feature type="transmembrane region" description="Helical" evidence="9">
    <location>
        <begin position="273"/>
        <end position="292"/>
    </location>
</feature>
<dbReference type="PANTHER" id="PTHR33908">
    <property type="entry name" value="MANNOSYLTRANSFERASE YKCB-RELATED"/>
    <property type="match status" value="1"/>
</dbReference>
<dbReference type="GO" id="GO:0009103">
    <property type="term" value="P:lipopolysaccharide biosynthetic process"/>
    <property type="evidence" value="ECO:0007669"/>
    <property type="project" value="UniProtKB-ARBA"/>
</dbReference>
<feature type="domain" description="ArnT-like N-terminal" evidence="10">
    <location>
        <begin position="9"/>
        <end position="243"/>
    </location>
</feature>
<evidence type="ECO:0000256" key="9">
    <source>
        <dbReference type="SAM" id="Phobius"/>
    </source>
</evidence>
<dbReference type="GO" id="GO:0006493">
    <property type="term" value="P:protein O-linked glycosylation"/>
    <property type="evidence" value="ECO:0007669"/>
    <property type="project" value="InterPro"/>
</dbReference>
<evidence type="ECO:0000313" key="12">
    <source>
        <dbReference type="Proteomes" id="UP000189339"/>
    </source>
</evidence>
<dbReference type="OrthoDB" id="9775035at2"/>
<reference evidence="11 12" key="1">
    <citation type="submission" date="2016-12" db="EMBL/GenBank/DDBJ databases">
        <title>Marinobacter lutaoensis whole genome sequencing.</title>
        <authorList>
            <person name="Verma A."/>
            <person name="Krishnamurthi S."/>
        </authorList>
    </citation>
    <scope>NUCLEOTIDE SEQUENCE [LARGE SCALE GENOMIC DNA]</scope>
    <source>
        <strain evidence="11 12">T5054</strain>
    </source>
</reference>
<organism evidence="11 12">
    <name type="scientific">Marinobacter lutaoensis</name>
    <dbReference type="NCBI Taxonomy" id="135739"/>
    <lineage>
        <taxon>Bacteria</taxon>
        <taxon>Pseudomonadati</taxon>
        <taxon>Pseudomonadota</taxon>
        <taxon>Gammaproteobacteria</taxon>
        <taxon>Pseudomonadales</taxon>
        <taxon>Marinobacteraceae</taxon>
        <taxon>Marinobacter</taxon>
    </lineage>
</organism>
<name>A0A1V2DUH1_9GAMM</name>
<feature type="transmembrane region" description="Helical" evidence="9">
    <location>
        <begin position="167"/>
        <end position="200"/>
    </location>
</feature>
<dbReference type="GO" id="GO:0016763">
    <property type="term" value="F:pentosyltransferase activity"/>
    <property type="evidence" value="ECO:0007669"/>
    <property type="project" value="TreeGrafter"/>
</dbReference>
<feature type="region of interest" description="Disordered" evidence="8">
    <location>
        <begin position="494"/>
        <end position="524"/>
    </location>
</feature>
<dbReference type="EMBL" id="MSCW01000004">
    <property type="protein sequence ID" value="ONF44302.1"/>
    <property type="molecule type" value="Genomic_DNA"/>
</dbReference>
<feature type="transmembrane region" description="Helical" evidence="9">
    <location>
        <begin position="121"/>
        <end position="147"/>
    </location>
</feature>
<gene>
    <name evidence="11" type="ORF">BTO32_04750</name>
</gene>
<accession>A0A1V2DUH1</accession>
<keyword evidence="12" id="KW-1185">Reference proteome</keyword>
<dbReference type="PANTHER" id="PTHR33908:SF3">
    <property type="entry name" value="UNDECAPRENYL PHOSPHATE-ALPHA-4-AMINO-4-DEOXY-L-ARABINOSE ARABINOSYL TRANSFERASE"/>
    <property type="match status" value="1"/>
</dbReference>
<keyword evidence="7 9" id="KW-0472">Membrane</keyword>
<feature type="transmembrane region" description="Helical" evidence="9">
    <location>
        <begin position="212"/>
        <end position="231"/>
    </location>
</feature>
<dbReference type="Pfam" id="PF02366">
    <property type="entry name" value="PMT"/>
    <property type="match status" value="1"/>
</dbReference>
<feature type="transmembrane region" description="Helical" evidence="9">
    <location>
        <begin position="358"/>
        <end position="379"/>
    </location>
</feature>
<evidence type="ECO:0000259" key="10">
    <source>
        <dbReference type="Pfam" id="PF02366"/>
    </source>
</evidence>
<evidence type="ECO:0000256" key="8">
    <source>
        <dbReference type="SAM" id="MobiDB-lite"/>
    </source>
</evidence>
<sequence>MTRIINPLLGLLLAILLLRLGLAAVLPLADTTEPRYAEIARLMAISGDWITPWYEPGVPFWGKPPLSFWAQALSFRWLGVSELAGRLPSWLATLAIVYLVYRTRRALHPRPHTPQARDAGLWAALIFATTTLGFMSAGTVMTDSFLALGTTLALASLVLRLQGAAPVWGVLFFLGLAIGLLAKGPLTLVLTGLPIGVWVLSTGQWRRLWQCLPWRSGSLLTLALVLPWYLLAEWKTPGFLDYFIVGEHFKRFLVSNWQGDRYGNAHDFARGTIWLFLLLASLPWGPVALARWRHRPDPDTWQPAAAGIGRLVVAAALTPALFFTLAGNILWTYVLPGLPFLAVLATQRPPRRARSRQAALAGVLLIPMLGVAAGGWFAWHPDRLKTEKGLIQRLEQRPGADLAQLTYIKAAPYSARFYSRGQVRTMDRQTLTRRLDAGDLTGLSLVAVSNRDHALLARLSELTPPLDRNSRYTLFRLPRSNGDATRPARAGRMHYNASEPPLAAGTPPTRTEPTDRPSHANTAG</sequence>
<evidence type="ECO:0000256" key="1">
    <source>
        <dbReference type="ARBA" id="ARBA00004651"/>
    </source>
</evidence>
<evidence type="ECO:0000256" key="3">
    <source>
        <dbReference type="ARBA" id="ARBA00022676"/>
    </source>
</evidence>
<evidence type="ECO:0000256" key="5">
    <source>
        <dbReference type="ARBA" id="ARBA00022692"/>
    </source>
</evidence>
<dbReference type="GO" id="GO:0010041">
    <property type="term" value="P:response to iron(III) ion"/>
    <property type="evidence" value="ECO:0007669"/>
    <property type="project" value="TreeGrafter"/>
</dbReference>
<dbReference type="STRING" id="135739.BTO32_04750"/>
<keyword evidence="3" id="KW-0328">Glycosyltransferase</keyword>